<comment type="caution">
    <text evidence="1">The sequence shown here is derived from an EMBL/GenBank/DDBJ whole genome shotgun (WGS) entry which is preliminary data.</text>
</comment>
<sequence>MPRMHASSALHGLLQELIALARQLGLRVRIERGPFRGGYCIKQGHELVVLNRAHPPEVHIALLAEALRNRPLEAIYIKPALRRALEEAWARGATTPAEVLHVDLE</sequence>
<proteinExistence type="predicted"/>
<dbReference type="EMBL" id="DSGB01000006">
    <property type="protein sequence ID" value="HER97050.1"/>
    <property type="molecule type" value="Genomic_DNA"/>
</dbReference>
<gene>
    <name evidence="1" type="ORF">ENO59_11190</name>
</gene>
<protein>
    <submittedName>
        <fullName evidence="1">Uncharacterized protein</fullName>
    </submittedName>
</protein>
<name>A0A7V2B2D8_RHOMR</name>
<organism evidence="1">
    <name type="scientific">Rhodothermus marinus</name>
    <name type="common">Rhodothermus obamensis</name>
    <dbReference type="NCBI Taxonomy" id="29549"/>
    <lineage>
        <taxon>Bacteria</taxon>
        <taxon>Pseudomonadati</taxon>
        <taxon>Rhodothermota</taxon>
        <taxon>Rhodothermia</taxon>
        <taxon>Rhodothermales</taxon>
        <taxon>Rhodothermaceae</taxon>
        <taxon>Rhodothermus</taxon>
    </lineage>
</organism>
<dbReference type="AlphaFoldDB" id="A0A7V2B2D8"/>
<reference evidence="1" key="1">
    <citation type="journal article" date="2020" name="mSystems">
        <title>Genome- and Community-Level Interaction Insights into Carbon Utilization and Element Cycling Functions of Hydrothermarchaeota in Hydrothermal Sediment.</title>
        <authorList>
            <person name="Zhou Z."/>
            <person name="Liu Y."/>
            <person name="Xu W."/>
            <person name="Pan J."/>
            <person name="Luo Z.H."/>
            <person name="Li M."/>
        </authorList>
    </citation>
    <scope>NUCLEOTIDE SEQUENCE [LARGE SCALE GENOMIC DNA]</scope>
    <source>
        <strain evidence="1">SpSt-143</strain>
    </source>
</reference>
<evidence type="ECO:0000313" key="1">
    <source>
        <dbReference type="EMBL" id="HER97050.1"/>
    </source>
</evidence>
<accession>A0A7V2B2D8</accession>